<protein>
    <submittedName>
        <fullName evidence="8">SAND domain-containing protein</fullName>
    </submittedName>
</protein>
<feature type="region of interest" description="Disordered" evidence="5">
    <location>
        <begin position="484"/>
        <end position="513"/>
    </location>
</feature>
<evidence type="ECO:0000259" key="6">
    <source>
        <dbReference type="PROSITE" id="PS50864"/>
    </source>
</evidence>
<dbReference type="InterPro" id="IPR000770">
    <property type="entry name" value="SAND_dom"/>
</dbReference>
<dbReference type="GO" id="GO:0003677">
    <property type="term" value="F:DNA binding"/>
    <property type="evidence" value="ECO:0007669"/>
    <property type="project" value="UniProtKB-KW"/>
</dbReference>
<dbReference type="GO" id="GO:0046872">
    <property type="term" value="F:metal ion binding"/>
    <property type="evidence" value="ECO:0007669"/>
    <property type="project" value="UniProtKB-KW"/>
</dbReference>
<dbReference type="InterPro" id="IPR010919">
    <property type="entry name" value="SAND-like_dom_sf"/>
</dbReference>
<keyword evidence="7" id="KW-1185">Reference proteome</keyword>
<dbReference type="Proteomes" id="UP000887566">
    <property type="component" value="Unplaced"/>
</dbReference>
<keyword evidence="2" id="KW-0805">Transcription regulation</keyword>
<evidence type="ECO:0000256" key="2">
    <source>
        <dbReference type="ARBA" id="ARBA00023015"/>
    </source>
</evidence>
<dbReference type="AlphaFoldDB" id="A0A914WC44"/>
<feature type="compositionally biased region" description="Basic and acidic residues" evidence="5">
    <location>
        <begin position="487"/>
        <end position="497"/>
    </location>
</feature>
<proteinExistence type="predicted"/>
<dbReference type="Gene3D" id="3.10.390.10">
    <property type="entry name" value="SAND domain-like"/>
    <property type="match status" value="1"/>
</dbReference>
<reference evidence="8" key="1">
    <citation type="submission" date="2022-11" db="UniProtKB">
        <authorList>
            <consortium name="WormBaseParasite"/>
        </authorList>
    </citation>
    <scope>IDENTIFICATION</scope>
</reference>
<feature type="domain" description="SAND" evidence="6">
    <location>
        <begin position="142"/>
        <end position="222"/>
    </location>
</feature>
<dbReference type="SUPFAM" id="SSF63763">
    <property type="entry name" value="SAND domain-like"/>
    <property type="match status" value="1"/>
</dbReference>
<dbReference type="WBParaSite" id="PSAMB.scaffold3596size17648.g21959.t1">
    <property type="protein sequence ID" value="PSAMB.scaffold3596size17648.g21959.t1"/>
    <property type="gene ID" value="PSAMB.scaffold3596size17648.g21959"/>
</dbReference>
<evidence type="ECO:0000313" key="7">
    <source>
        <dbReference type="Proteomes" id="UP000887566"/>
    </source>
</evidence>
<evidence type="ECO:0000313" key="8">
    <source>
        <dbReference type="WBParaSite" id="PSAMB.scaffold3596size17648.g21959.t1"/>
    </source>
</evidence>
<keyword evidence="4" id="KW-0539">Nucleus</keyword>
<evidence type="ECO:0000256" key="5">
    <source>
        <dbReference type="SAM" id="MobiDB-lite"/>
    </source>
</evidence>
<feature type="region of interest" description="Disordered" evidence="5">
    <location>
        <begin position="382"/>
        <end position="405"/>
    </location>
</feature>
<dbReference type="FunFam" id="3.10.390.10:FF:000004">
    <property type="entry name" value="Deformed epidermal autoregulatory factor 1"/>
    <property type="match status" value="1"/>
</dbReference>
<evidence type="ECO:0000256" key="1">
    <source>
        <dbReference type="ARBA" id="ARBA00022553"/>
    </source>
</evidence>
<dbReference type="SMART" id="SM00258">
    <property type="entry name" value="SAND"/>
    <property type="match status" value="1"/>
</dbReference>
<keyword evidence="3" id="KW-0804">Transcription</keyword>
<feature type="region of interest" description="Disordered" evidence="5">
    <location>
        <begin position="40"/>
        <end position="93"/>
    </location>
</feature>
<dbReference type="Pfam" id="PF01342">
    <property type="entry name" value="SAND"/>
    <property type="match status" value="1"/>
</dbReference>
<sequence>METSPIDDVKFESSSSRTTTYVIVSSSGAITGAIDAIEDGNRHGHEDIDGEEMSSPRSMERVHSTQQSHAGIGHVTTGEDDDKTSSTTVSTLEASSSGLAGTFDDSGGFRLENDMNGNGDDNDIASLHGDGSNVNIDWLTNQMQIAINSGVLDVTCKNFHGQLHLDKFGSGNRGKCIYAYNQWFTPSEFEAFCGRAQCKDWKRSVKFQERSLLQLIELDILKVHAVSCTCGACWNGESEGPIRYHDVKRKSSTVHPALAVGQSISQTATKRLYTHSTTRNVLNEHHYAEISSPVKQLKIEMPSSTGQIALSGTLVQSPGGTLRLLQTSQHQPTQSVAGTVVSTPSLSTQSQLSTAQSTQAQTLALLIPGKGGQSKQIIVNKPTPNVVPTTSASNSNANGQQQQQQQGIPLGITYAPVHIVNTNPANTFAPSPMRKTATSSGIFADFAILEESVQSLQSQAASLRSQIKSLRAQSERTISELTSQLNAERETSRRAREQQQQQNGSGEQPKINHQKTLASTILPDDDIRPLLLFFLSASPALNER</sequence>
<evidence type="ECO:0000256" key="4">
    <source>
        <dbReference type="ARBA" id="ARBA00023242"/>
    </source>
</evidence>
<organism evidence="7 8">
    <name type="scientific">Plectus sambesii</name>
    <dbReference type="NCBI Taxonomy" id="2011161"/>
    <lineage>
        <taxon>Eukaryota</taxon>
        <taxon>Metazoa</taxon>
        <taxon>Ecdysozoa</taxon>
        <taxon>Nematoda</taxon>
        <taxon>Chromadorea</taxon>
        <taxon>Plectida</taxon>
        <taxon>Plectina</taxon>
        <taxon>Plectoidea</taxon>
        <taxon>Plectidae</taxon>
        <taxon>Plectus</taxon>
    </lineage>
</organism>
<feature type="compositionally biased region" description="Polar residues" evidence="5">
    <location>
        <begin position="382"/>
        <end position="399"/>
    </location>
</feature>
<feature type="compositionally biased region" description="Low complexity" evidence="5">
    <location>
        <begin position="498"/>
        <end position="508"/>
    </location>
</feature>
<accession>A0A914WC44</accession>
<dbReference type="PROSITE" id="PS50864">
    <property type="entry name" value="SAND"/>
    <property type="match status" value="1"/>
</dbReference>
<name>A0A914WC44_9BILA</name>
<evidence type="ECO:0000256" key="3">
    <source>
        <dbReference type="ARBA" id="ARBA00023163"/>
    </source>
</evidence>
<keyword evidence="1" id="KW-0597">Phosphoprotein</keyword>
<dbReference type="PANTHER" id="PTHR10417">
    <property type="entry name" value="GLUCOCORTICOID MODULATORY ELEMENT-BINDING PROTEIN"/>
    <property type="match status" value="1"/>
</dbReference>